<sequence>MERSVELNLDDLRVEAADLAPPPTRSPRRLPFDALSPSEFEWVVALLLSQSRSPVLHLYGRSGQAQGGLDIYEETTQGQSIAYQAKRYRNLSVPQIEEAVQLYATQLESPSTSELPAADAFVLVTSAPIDSDARKVDAIVRLRQKYRGRFDFSVWGQETLSLKLRSMPLVVEAGFGAAWAAQFCGQGAARKSRNQSQKAQRFDRAVRDLVAVQFARDNEIRFRQVDLSGVTVDSMFIDVPVKASERSAAHLLVAELSPPKPRAPGGRPRSVGAAQLLLHPKWTGNAVVVGGPGQGKTTLLQYVTQFYRARLLQKPEYLASTADLIHVTVIKRTPIKIDLPEFAEWRRSNKQTHGQDGAKGRQRRRGTLEFYLCEIIAEQSQTDFTVEDLAHFLARTPLMLALDSLDEVANARMREIVSDEIREAAARFMAAGVDVQIIVASRPGLVGRPLWRDSEFQTLLLQQLTPPLRMKYLERWTSQTRLDAREVRELRETFTKSITVPHVAELAGNPMQLAILLHLMQRRTVLPQKRTALYERYIDIFFDREAKFAIVSENRETLVAFHKLLAWRIHTAVERGESTGAVKLRDLKQVLSEYLLPRGLDSAFVEELFASVTDRVLCLVQREMDSDEFAFEVQPLREFFAAQHIYDQAPSNTPNNTRGACIGALATRPYWQNVLRFLAGNLVSGEVPGIPYALRQILEDQKFGYHPLPRDIAKLLLDDLVFSGQIEIAVGDVVDLILRGQGVYFVSDGLLTSARDGLRFGDPRAAKLAATNLRARASAADNVAELVCIAAILNGMGAPGLTEVWRARRDVTDFSLWARGAIALDDAPSLLEAPDLENRLVDLDDGRLAAMLVETINLRCHRRDLEARVLHEVMTGEVDAFVSGAVADSHNLLSLASRDALGLRQPRASSDASCAIHSTYEAHQETRLLKVRRQLCDYALTLDSRTTNDSHLDLPEYAAVWGEDCWPLRSQILSVAIVRERPVSQNGRIRRGSSTTELSRWFAEARAYGGELQWWVLEAEHIANDDSLSAMTYVCSAFSFATNSVLRWNQRSLERSLAVLSDGQFATIANVIRRVSRESPLARDLNVTITVNAGSSPSRLAVLLWIAGNTRTRDHVGAHMTSNLVAFWPYDGAIRQALLEFLASTRDVLPVELFRDSRGSVPDGTLSTRNVAKLLMGEAEEILRRPDEWPADLTRLAAERIGTRLAGQAPVSEIAASNGWGI</sequence>
<dbReference type="AlphaFoldDB" id="A0A2P2BX82"/>
<evidence type="ECO:0000313" key="1">
    <source>
        <dbReference type="EMBL" id="CUR54365.1"/>
    </source>
</evidence>
<reference evidence="1" key="1">
    <citation type="submission" date="2015-08" db="EMBL/GenBank/DDBJ databases">
        <authorList>
            <person name="Babu N.S."/>
            <person name="Beckwith C.J."/>
            <person name="Beseler K.G."/>
            <person name="Brison A."/>
            <person name="Carone J.V."/>
            <person name="Caskin T.P."/>
            <person name="Diamond M."/>
            <person name="Durham M.E."/>
            <person name="Foxe J.M."/>
            <person name="Go M."/>
            <person name="Henderson B.A."/>
            <person name="Jones I.B."/>
            <person name="McGettigan J.A."/>
            <person name="Micheletti S.J."/>
            <person name="Nasrallah M.E."/>
            <person name="Ortiz D."/>
            <person name="Piller C.R."/>
            <person name="Privatt S.R."/>
            <person name="Schneider S.L."/>
            <person name="Sharp S."/>
            <person name="Smith T.C."/>
            <person name="Stanton J.D."/>
            <person name="Ullery H.E."/>
            <person name="Wilson R.J."/>
            <person name="Serrano M.G."/>
            <person name="Buck G."/>
            <person name="Lee V."/>
            <person name="Wang Y."/>
            <person name="Carvalho R."/>
            <person name="Voegtly L."/>
            <person name="Shi R."/>
            <person name="Duckworth R."/>
            <person name="Johnson A."/>
            <person name="Loviza R."/>
            <person name="Walstead R."/>
            <person name="Shah Z."/>
            <person name="Kiflezghi M."/>
            <person name="Wade K."/>
            <person name="Ball S.L."/>
            <person name="Bradley K.W."/>
            <person name="Asai D.J."/>
            <person name="Bowman C.A."/>
            <person name="Russell D.A."/>
            <person name="Pope W.H."/>
            <person name="Jacobs-Sera D."/>
            <person name="Hendrix R.W."/>
            <person name="Hatfull G.F."/>
        </authorList>
    </citation>
    <scope>NUCLEOTIDE SEQUENCE</scope>
</reference>
<accession>A0A2P2BX82</accession>
<organism evidence="1">
    <name type="scientific">metagenome</name>
    <dbReference type="NCBI Taxonomy" id="256318"/>
    <lineage>
        <taxon>unclassified sequences</taxon>
        <taxon>metagenomes</taxon>
    </lineage>
</organism>
<proteinExistence type="predicted"/>
<gene>
    <name evidence="1" type="ORF">NOCA2150107</name>
</gene>
<evidence type="ECO:0008006" key="2">
    <source>
        <dbReference type="Google" id="ProtNLM"/>
    </source>
</evidence>
<dbReference type="InterPro" id="IPR027417">
    <property type="entry name" value="P-loop_NTPase"/>
</dbReference>
<dbReference type="SUPFAM" id="SSF52540">
    <property type="entry name" value="P-loop containing nucleoside triphosphate hydrolases"/>
    <property type="match status" value="1"/>
</dbReference>
<name>A0A2P2BX82_9ZZZZ</name>
<protein>
    <recommendedName>
        <fullName evidence="2">Restriction endonuclease type IV Mrr domain-containing protein</fullName>
    </recommendedName>
</protein>
<dbReference type="EMBL" id="CZKA01000007">
    <property type="protein sequence ID" value="CUR54365.1"/>
    <property type="molecule type" value="Genomic_DNA"/>
</dbReference>
<dbReference type="Gene3D" id="3.40.50.300">
    <property type="entry name" value="P-loop containing nucleotide triphosphate hydrolases"/>
    <property type="match status" value="1"/>
</dbReference>